<dbReference type="AlphaFoldDB" id="A0A915IR54"/>
<accession>A0A915IR54</accession>
<dbReference type="WBParaSite" id="nRc.2.0.1.t15884-RA">
    <property type="protein sequence ID" value="nRc.2.0.1.t15884-RA"/>
    <property type="gene ID" value="nRc.2.0.1.g15884"/>
</dbReference>
<sequence>MSSPHDEVNPGQVVASTLIWVHHVLWWSSVTLSSTNGQRLDEDKEGESSETIGKPFVDSITISKGGRFTADIPVFIPSDDEKVTKISIHFNDDLGHCSEDETQYTQVAIKDQKDQELRVFTTWVDVAQIFCQCSQKMHSDAIFRDI</sequence>
<evidence type="ECO:0000313" key="1">
    <source>
        <dbReference type="Proteomes" id="UP000887565"/>
    </source>
</evidence>
<proteinExistence type="predicted"/>
<organism evidence="1 2">
    <name type="scientific">Romanomermis culicivorax</name>
    <name type="common">Nematode worm</name>
    <dbReference type="NCBI Taxonomy" id="13658"/>
    <lineage>
        <taxon>Eukaryota</taxon>
        <taxon>Metazoa</taxon>
        <taxon>Ecdysozoa</taxon>
        <taxon>Nematoda</taxon>
        <taxon>Enoplea</taxon>
        <taxon>Dorylaimia</taxon>
        <taxon>Mermithida</taxon>
        <taxon>Mermithoidea</taxon>
        <taxon>Mermithidae</taxon>
        <taxon>Romanomermis</taxon>
    </lineage>
</organism>
<dbReference type="Proteomes" id="UP000887565">
    <property type="component" value="Unplaced"/>
</dbReference>
<protein>
    <submittedName>
        <fullName evidence="2">Uncharacterized protein</fullName>
    </submittedName>
</protein>
<name>A0A915IR54_ROMCU</name>
<keyword evidence="1" id="KW-1185">Reference proteome</keyword>
<reference evidence="2" key="1">
    <citation type="submission" date="2022-11" db="UniProtKB">
        <authorList>
            <consortium name="WormBaseParasite"/>
        </authorList>
    </citation>
    <scope>IDENTIFICATION</scope>
</reference>
<evidence type="ECO:0000313" key="2">
    <source>
        <dbReference type="WBParaSite" id="nRc.2.0.1.t15884-RA"/>
    </source>
</evidence>